<protein>
    <recommendedName>
        <fullName evidence="6">Right handed beta helix domain-containing protein</fullName>
    </recommendedName>
</protein>
<evidence type="ECO:0000256" key="1">
    <source>
        <dbReference type="SAM" id="MobiDB-lite"/>
    </source>
</evidence>
<keyword evidence="4" id="KW-1185">Reference proteome</keyword>
<reference evidence="2 4" key="1">
    <citation type="journal article" date="2014" name="PLoS Genet.">
        <title>Phylogenetically driven sequencing of extremely halophilic archaea reveals strategies for static and dynamic osmo-response.</title>
        <authorList>
            <person name="Becker E.A."/>
            <person name="Seitzer P.M."/>
            <person name="Tritt A."/>
            <person name="Larsen D."/>
            <person name="Krusor M."/>
            <person name="Yao A.I."/>
            <person name="Wu D."/>
            <person name="Madern D."/>
            <person name="Eisen J.A."/>
            <person name="Darling A.E."/>
            <person name="Facciotti M.T."/>
        </authorList>
    </citation>
    <scope>NUCLEOTIDE SEQUENCE [LARGE SCALE GENOMIC DNA]</scope>
    <source>
        <strain evidence="2 4">ATCC 33800</strain>
    </source>
</reference>
<accession>M0JM35</accession>
<dbReference type="EMBL" id="CP073368">
    <property type="protein sequence ID" value="QUJ74052.1"/>
    <property type="molecule type" value="Genomic_DNA"/>
</dbReference>
<dbReference type="EMBL" id="AOLR01000057">
    <property type="protein sequence ID" value="EMA08750.1"/>
    <property type="molecule type" value="Genomic_DNA"/>
</dbReference>
<evidence type="ECO:0000313" key="3">
    <source>
        <dbReference type="EMBL" id="QUJ74052.1"/>
    </source>
</evidence>
<feature type="region of interest" description="Disordered" evidence="1">
    <location>
        <begin position="27"/>
        <end position="58"/>
    </location>
</feature>
<dbReference type="KEGG" id="hsin:KDQ40_19000"/>
<dbReference type="Gene3D" id="2.160.20.10">
    <property type="entry name" value="Single-stranded right-handed beta-helix, Pectin lyase-like"/>
    <property type="match status" value="1"/>
</dbReference>
<dbReference type="InterPro" id="IPR011050">
    <property type="entry name" value="Pectin_lyase_fold/virulence"/>
</dbReference>
<feature type="compositionally biased region" description="Polar residues" evidence="1">
    <location>
        <begin position="47"/>
        <end position="58"/>
    </location>
</feature>
<evidence type="ECO:0000313" key="5">
    <source>
        <dbReference type="Proteomes" id="UP000682967"/>
    </source>
</evidence>
<dbReference type="InterPro" id="IPR012334">
    <property type="entry name" value="Pectin_lyas_fold"/>
</dbReference>
<reference evidence="3" key="2">
    <citation type="submission" date="2021-04" db="EMBL/GenBank/DDBJ databases">
        <title>Complete Genome sequence and Methylome Analysis of the Haloarchaeon Haloarcula sinaiiensis.</title>
        <authorList>
            <person name="Fomenkov A."/>
            <person name="DasSarma P."/>
            <person name="DasSarma S."/>
            <person name="Roberts R.J."/>
        </authorList>
    </citation>
    <scope>NUCLEOTIDE SEQUENCE</scope>
    <source>
        <strain evidence="3">ATCC 33800</strain>
        <plasmid evidence="3">pHsi540</plasmid>
    </source>
</reference>
<geneLocation type="plasmid" evidence="3 5">
    <name>pHsi540</name>
</geneLocation>
<dbReference type="InterPro" id="IPR006626">
    <property type="entry name" value="PbH1"/>
</dbReference>
<dbReference type="GeneID" id="64825090"/>
<dbReference type="Proteomes" id="UP000011659">
    <property type="component" value="Unassembled WGS sequence"/>
</dbReference>
<evidence type="ECO:0008006" key="6">
    <source>
        <dbReference type="Google" id="ProtNLM"/>
    </source>
</evidence>
<proteinExistence type="predicted"/>
<gene>
    <name evidence="2" type="ORF">C436_20333</name>
    <name evidence="3" type="ORF">KDQ40_19000</name>
</gene>
<dbReference type="OrthoDB" id="202667at2157"/>
<dbReference type="PATRIC" id="fig|662476.7.peg.4047"/>
<sequence>MKRRDFLTTSVALTGAGFLAGCSSLLPDGDNDIKQTPSTRTEEPQASEATTLESSDSLSPRHGIVFETVVDAVGDLGMDPNGKQPIDDQLLASFNQGNVLITFPPGKYRFETQPPAEPVTNWGVLGLGKKPTDVRFVTTPGQSRRFVNSDGGSGQLVENVAFDYSQSQKGSLGLVMRANDKVHVQDVEFIGFNPVVGDGAIDNLVPMALDPDGTAVVDGLVRTGPTDIVSHGHLDNNANAGCIWLGQRHVGDLHIRNSHISNTGTNAIYASRTRGGVRISNCRFENNNQTSLRIGGEGSLVENSQFIIDAEMLHPDSRGSLINPHGIIWETGRLGMSGGRIENCDFTIKNTPERTKAAVWADGSAGAFEVTDCQFEIDANGVQALRIDDPRDPRLGVTAERPWNVTIRNIVAKGSSYGEPIIELKGRPGSLIEGGCILWSQFRDAILVIDSNDTTIRDLNIGVQGDAIQVTRSENMTIRNPRINVQERTSTANCSERMSR</sequence>
<dbReference type="AlphaFoldDB" id="M0JM35"/>
<keyword evidence="3" id="KW-0614">Plasmid</keyword>
<dbReference type="SMART" id="SM00710">
    <property type="entry name" value="PbH1"/>
    <property type="match status" value="5"/>
</dbReference>
<dbReference type="RefSeq" id="WP_004966689.1">
    <property type="nucleotide sequence ID" value="NZ_AOLR01000057.1"/>
</dbReference>
<organism evidence="2 4">
    <name type="scientific">Haloarcula marismortui ATCC 33800</name>
    <dbReference type="NCBI Taxonomy" id="662476"/>
    <lineage>
        <taxon>Archaea</taxon>
        <taxon>Methanobacteriati</taxon>
        <taxon>Methanobacteriota</taxon>
        <taxon>Stenosarchaea group</taxon>
        <taxon>Halobacteria</taxon>
        <taxon>Halobacteriales</taxon>
        <taxon>Haloarculaceae</taxon>
        <taxon>Haloarcula</taxon>
    </lineage>
</organism>
<dbReference type="Proteomes" id="UP000682967">
    <property type="component" value="Plasmid pHsi540"/>
</dbReference>
<name>M0JM35_9EURY</name>
<dbReference type="PROSITE" id="PS51257">
    <property type="entry name" value="PROKAR_LIPOPROTEIN"/>
    <property type="match status" value="1"/>
</dbReference>
<evidence type="ECO:0000313" key="2">
    <source>
        <dbReference type="EMBL" id="EMA08750.1"/>
    </source>
</evidence>
<evidence type="ECO:0000313" key="4">
    <source>
        <dbReference type="Proteomes" id="UP000011659"/>
    </source>
</evidence>
<dbReference type="SUPFAM" id="SSF51126">
    <property type="entry name" value="Pectin lyase-like"/>
    <property type="match status" value="2"/>
</dbReference>